<dbReference type="AlphaFoldDB" id="A0A9P1FF46"/>
<dbReference type="OrthoDB" id="44529at2759"/>
<dbReference type="Pfam" id="PF01969">
    <property type="entry name" value="Ni_insertion"/>
    <property type="match status" value="1"/>
</dbReference>
<keyword evidence="3" id="KW-0812">Transmembrane</keyword>
<evidence type="ECO:0000256" key="3">
    <source>
        <dbReference type="SAM" id="Phobius"/>
    </source>
</evidence>
<feature type="transmembrane region" description="Helical" evidence="3">
    <location>
        <begin position="393"/>
        <end position="419"/>
    </location>
</feature>
<evidence type="ECO:0000256" key="2">
    <source>
        <dbReference type="SAM" id="MobiDB-lite"/>
    </source>
</evidence>
<reference evidence="4" key="1">
    <citation type="submission" date="2022-10" db="EMBL/GenBank/DDBJ databases">
        <authorList>
            <person name="Chen Y."/>
            <person name="Dougan E. K."/>
            <person name="Chan C."/>
            <person name="Rhodes N."/>
            <person name="Thang M."/>
        </authorList>
    </citation>
    <scope>NUCLEOTIDE SEQUENCE</scope>
</reference>
<keyword evidence="3" id="KW-0472">Membrane</keyword>
<feature type="region of interest" description="Disordered" evidence="2">
    <location>
        <begin position="428"/>
        <end position="457"/>
    </location>
</feature>
<evidence type="ECO:0000313" key="6">
    <source>
        <dbReference type="Proteomes" id="UP001152797"/>
    </source>
</evidence>
<dbReference type="PANTHER" id="PTHR36566:SF1">
    <property type="entry name" value="PYRIDINIUM-3,5-BISTHIOCARBOXYLIC ACID MONONUCLEOTIDE NICKEL INSERTION PROTEIN"/>
    <property type="match status" value="1"/>
</dbReference>
<name>A0A9P1FF46_9DINO</name>
<comment type="caution">
    <text evidence="4">The sequence shown here is derived from an EMBL/GenBank/DDBJ whole genome shotgun (WGS) entry which is preliminary data.</text>
</comment>
<dbReference type="Gene3D" id="3.10.20.300">
    <property type="entry name" value="mk0293 like domain"/>
    <property type="match status" value="1"/>
</dbReference>
<dbReference type="Gene3D" id="3.30.70.1380">
    <property type="entry name" value="Transcriptional regulatory protein pf0864 domain like"/>
    <property type="match status" value="1"/>
</dbReference>
<sequence>MRVAYLDCVSGISGDMTLGALVDVGVDLEVLNEGIASLKLPGCRLVAEEVKKKGFRATQITVEHEPEHKHRHLHHIVEMIDGSSLTDNQRDLAKRIFQRLAEAEAKVHGSTIEKVHFHEVGAVDSIADIVGSAIGWDVLGVDRVVASPVPTGTGYVKIAHGRCSIPAPATAEMLVGVPLVELPIEGELTTPTGAAILTTLAESYGPLPAMRIERIGLGSGQKDLEEQGNVLRLLLGETVEGAVASDLVWVLETNLDDTTGETIGYCIEQLWEAGALDVYTTAIQMKKNRPGVVLTTLCEGSKLQQMEAILFRETTTLGVRRWQASRRKLQRKPHEVDTPWGKVQGKLGWFEGGAVNFSPEYDSCSKLAADKKVPLRSVYAAACKAFDAEGSRAMYLLADFQFVSLLPVLVMVPVTVWMMRRVYRRQARRETDAPSPRVQARQQRLQSSGTLGEDAPAQVAQWEVHMHETARELSARLDNKMRALNHFIELADAASARMEGLLAEVRAQQGDGAGKSEVVSKPS</sequence>
<dbReference type="HAMAP" id="MF_01074">
    <property type="entry name" value="LarC"/>
    <property type="match status" value="1"/>
</dbReference>
<gene>
    <name evidence="4" type="ORF">C1SCF055_LOCUS132</name>
</gene>
<evidence type="ECO:0000313" key="5">
    <source>
        <dbReference type="EMBL" id="CAL4758854.1"/>
    </source>
</evidence>
<dbReference type="PANTHER" id="PTHR36566">
    <property type="entry name" value="NICKEL INSERTION PROTEIN-RELATED"/>
    <property type="match status" value="1"/>
</dbReference>
<accession>A0A9P1FF46</accession>
<proteinExistence type="inferred from homology"/>
<evidence type="ECO:0000313" key="4">
    <source>
        <dbReference type="EMBL" id="CAI3971542.1"/>
    </source>
</evidence>
<keyword evidence="1" id="KW-0533">Nickel</keyword>
<keyword evidence="6" id="KW-1185">Reference proteome</keyword>
<evidence type="ECO:0000256" key="1">
    <source>
        <dbReference type="ARBA" id="ARBA00022596"/>
    </source>
</evidence>
<dbReference type="InterPro" id="IPR002822">
    <property type="entry name" value="Ni_insertion"/>
</dbReference>
<dbReference type="Proteomes" id="UP001152797">
    <property type="component" value="Unassembled WGS sequence"/>
</dbReference>
<dbReference type="EMBL" id="CAMXCT010000001">
    <property type="protein sequence ID" value="CAI3971542.1"/>
    <property type="molecule type" value="Genomic_DNA"/>
</dbReference>
<keyword evidence="3" id="KW-1133">Transmembrane helix</keyword>
<protein>
    <submittedName>
        <fullName evidence="5">Nickel insertion protein</fullName>
    </submittedName>
</protein>
<reference evidence="5 6" key="2">
    <citation type="submission" date="2024-05" db="EMBL/GenBank/DDBJ databases">
        <authorList>
            <person name="Chen Y."/>
            <person name="Shah S."/>
            <person name="Dougan E. K."/>
            <person name="Thang M."/>
            <person name="Chan C."/>
        </authorList>
    </citation>
    <scope>NUCLEOTIDE SEQUENCE [LARGE SCALE GENOMIC DNA]</scope>
</reference>
<dbReference type="EMBL" id="CAMXCT030000001">
    <property type="protein sequence ID" value="CAL4758854.1"/>
    <property type="molecule type" value="Genomic_DNA"/>
</dbReference>
<dbReference type="NCBIfam" id="TIGR00299">
    <property type="entry name" value="nickel pincer cofactor biosynthesis protein LarC"/>
    <property type="match status" value="1"/>
</dbReference>
<organism evidence="4">
    <name type="scientific">Cladocopium goreaui</name>
    <dbReference type="NCBI Taxonomy" id="2562237"/>
    <lineage>
        <taxon>Eukaryota</taxon>
        <taxon>Sar</taxon>
        <taxon>Alveolata</taxon>
        <taxon>Dinophyceae</taxon>
        <taxon>Suessiales</taxon>
        <taxon>Symbiodiniaceae</taxon>
        <taxon>Cladocopium</taxon>
    </lineage>
</organism>
<feature type="compositionally biased region" description="Polar residues" evidence="2">
    <location>
        <begin position="440"/>
        <end position="450"/>
    </location>
</feature>
<dbReference type="EMBL" id="CAMXCT020000001">
    <property type="protein sequence ID" value="CAL1124917.1"/>
    <property type="molecule type" value="Genomic_DNA"/>
</dbReference>